<dbReference type="GO" id="GO:0006631">
    <property type="term" value="P:fatty acid metabolic process"/>
    <property type="evidence" value="ECO:0007669"/>
    <property type="project" value="TreeGrafter"/>
</dbReference>
<evidence type="ECO:0000256" key="6">
    <source>
        <dbReference type="ARBA" id="ARBA00047319"/>
    </source>
</evidence>
<dbReference type="PANTHER" id="PTHR43201:SF5">
    <property type="entry name" value="MEDIUM-CHAIN ACYL-COA LIGASE ACSF2, MITOCHONDRIAL"/>
    <property type="match status" value="1"/>
</dbReference>
<evidence type="ECO:0000256" key="3">
    <source>
        <dbReference type="ARBA" id="ARBA00037247"/>
    </source>
</evidence>
<accession>A0A8K0GAP8</accession>
<comment type="catalytic activity">
    <reaction evidence="6">
        <text>octanoate + ATP + CoA = octanoyl-CoA + AMP + diphosphate</text>
        <dbReference type="Rhea" id="RHEA:33631"/>
        <dbReference type="ChEBI" id="CHEBI:25646"/>
        <dbReference type="ChEBI" id="CHEBI:30616"/>
        <dbReference type="ChEBI" id="CHEBI:33019"/>
        <dbReference type="ChEBI" id="CHEBI:57287"/>
        <dbReference type="ChEBI" id="CHEBI:57386"/>
        <dbReference type="ChEBI" id="CHEBI:456215"/>
    </reaction>
</comment>
<comment type="catalytic activity">
    <reaction evidence="7">
        <text>a medium-chain fatty acid + ATP + CoA = a medium-chain fatty acyl-CoA + AMP + diphosphate</text>
        <dbReference type="Rhea" id="RHEA:48340"/>
        <dbReference type="ChEBI" id="CHEBI:30616"/>
        <dbReference type="ChEBI" id="CHEBI:33019"/>
        <dbReference type="ChEBI" id="CHEBI:57287"/>
        <dbReference type="ChEBI" id="CHEBI:59558"/>
        <dbReference type="ChEBI" id="CHEBI:90546"/>
        <dbReference type="ChEBI" id="CHEBI:456215"/>
        <dbReference type="EC" id="6.2.1.2"/>
    </reaction>
</comment>
<gene>
    <name evidence="10" type="ORF">ILUMI_08382</name>
</gene>
<dbReference type="AlphaFoldDB" id="A0A8K0GAP8"/>
<dbReference type="FunFam" id="3.30.300.30:FF:000008">
    <property type="entry name" value="2,3-dihydroxybenzoate-AMP ligase"/>
    <property type="match status" value="1"/>
</dbReference>
<dbReference type="InterPro" id="IPR025110">
    <property type="entry name" value="AMP-bd_C"/>
</dbReference>
<dbReference type="FunFam" id="3.40.50.12780:FF:000003">
    <property type="entry name" value="Long-chain-fatty-acid--CoA ligase FadD"/>
    <property type="match status" value="1"/>
</dbReference>
<evidence type="ECO:0000256" key="7">
    <source>
        <dbReference type="ARBA" id="ARBA00048277"/>
    </source>
</evidence>
<dbReference type="EMBL" id="VTPC01003925">
    <property type="protein sequence ID" value="KAF2897795.1"/>
    <property type="molecule type" value="Genomic_DNA"/>
</dbReference>
<evidence type="ECO:0000259" key="9">
    <source>
        <dbReference type="Pfam" id="PF13193"/>
    </source>
</evidence>
<keyword evidence="2" id="KW-0436">Ligase</keyword>
<dbReference type="Gene3D" id="3.40.50.12780">
    <property type="entry name" value="N-terminal domain of ligase-like"/>
    <property type="match status" value="1"/>
</dbReference>
<evidence type="ECO:0000259" key="8">
    <source>
        <dbReference type="Pfam" id="PF00501"/>
    </source>
</evidence>
<feature type="domain" description="AMP-dependent synthetase/ligase" evidence="8">
    <location>
        <begin position="49"/>
        <end position="439"/>
    </location>
</feature>
<evidence type="ECO:0000313" key="11">
    <source>
        <dbReference type="Proteomes" id="UP000801492"/>
    </source>
</evidence>
<proteinExistence type="inferred from homology"/>
<dbReference type="InterPro" id="IPR020845">
    <property type="entry name" value="AMP-binding_CS"/>
</dbReference>
<evidence type="ECO:0000313" key="10">
    <source>
        <dbReference type="EMBL" id="KAF2897795.1"/>
    </source>
</evidence>
<dbReference type="OrthoDB" id="10253115at2759"/>
<reference evidence="10" key="1">
    <citation type="submission" date="2019-08" db="EMBL/GenBank/DDBJ databases">
        <title>The genome of the North American firefly Photinus pyralis.</title>
        <authorList>
            <consortium name="Photinus pyralis genome working group"/>
            <person name="Fallon T.R."/>
            <person name="Sander Lower S.E."/>
            <person name="Weng J.-K."/>
        </authorList>
    </citation>
    <scope>NUCLEOTIDE SEQUENCE</scope>
    <source>
        <strain evidence="10">TRF0915ILg1</strain>
        <tissue evidence="10">Whole body</tissue>
    </source>
</reference>
<dbReference type="GO" id="GO:0031956">
    <property type="term" value="F:medium-chain fatty acid-CoA ligase activity"/>
    <property type="evidence" value="ECO:0007669"/>
    <property type="project" value="UniProtKB-EC"/>
</dbReference>
<dbReference type="SUPFAM" id="SSF56801">
    <property type="entry name" value="Acetyl-CoA synthetase-like"/>
    <property type="match status" value="1"/>
</dbReference>
<dbReference type="PANTHER" id="PTHR43201">
    <property type="entry name" value="ACYL-COA SYNTHETASE"/>
    <property type="match status" value="1"/>
</dbReference>
<dbReference type="Pfam" id="PF13193">
    <property type="entry name" value="AMP-binding_C"/>
    <property type="match status" value="1"/>
</dbReference>
<evidence type="ECO:0000256" key="2">
    <source>
        <dbReference type="ARBA" id="ARBA00022598"/>
    </source>
</evidence>
<dbReference type="InterPro" id="IPR045851">
    <property type="entry name" value="AMP-bd_C_sf"/>
</dbReference>
<keyword evidence="11" id="KW-1185">Reference proteome</keyword>
<dbReference type="InterPro" id="IPR042099">
    <property type="entry name" value="ANL_N_sf"/>
</dbReference>
<comment type="similarity">
    <text evidence="1">Belongs to the ATP-dependent AMP-binding enzyme family.</text>
</comment>
<dbReference type="Pfam" id="PF00501">
    <property type="entry name" value="AMP-binding"/>
    <property type="match status" value="1"/>
</dbReference>
<dbReference type="InterPro" id="IPR000873">
    <property type="entry name" value="AMP-dep_synth/lig_dom"/>
</dbReference>
<name>A0A8K0GAP8_IGNLU</name>
<dbReference type="EC" id="6.2.1.2" evidence="4"/>
<protein>
    <recommendedName>
        <fullName evidence="5">Medium-chain acyl-CoA ligase ACSF2, mitochondrial</fullName>
        <ecNumber evidence="4">6.2.1.2</ecNumber>
    </recommendedName>
</protein>
<dbReference type="PROSITE" id="PS00455">
    <property type="entry name" value="AMP_BINDING"/>
    <property type="match status" value="1"/>
</dbReference>
<comment type="function">
    <text evidence="3">Acyl-CoA synthases catalyze the initial reaction in fatty acid metabolism, by forming a thioester with CoA. Has some preference toward medium-chain substrates. Plays a role in adipocyte differentiation.</text>
</comment>
<dbReference type="Proteomes" id="UP000801492">
    <property type="component" value="Unassembled WGS sequence"/>
</dbReference>
<sequence length="579" mass="65364">MMFYVKVLNRSVFNNVKSIRSLRKYSKLSYIHHIGKEPLRSLTLGKVYENTANKYPEREAIISLEQRKRLNYQEFLEQADKLAAGLLAIGLENGDRVGLWAPNLIEWQIINIACARVGLIVVALNPAYQASELEYCINKVGMKAIVCPDKIKKVNFYEILNQVSEEVQKCDPGKLKCKKVPSLKSVILISNEAVKGTYNYNEILDLGDENSTRRIKENQDKIQADSAVNIQFTSGTTGKPKAAILTHFNVVNNSFAIGKRNELDKKHHKICVQVPFFHAFGYTITFGAAINFGASLVIPSSFYSPSENLRAAKEEKCTIIHGTPTMYVDLVNMQKQKQESINPEIAVSGGSPCSPQLFRQMKDILKVKKVKSVYGLTETTAVCFHSLPVDEDENKATETVGHLSDHLEAKVVDAKGCIVPFGTPGELYVRGYTTMLGYWDDEKKTKETITDDHWLQTGDQFILQEDGYGKIVGRLKDMIIRGGENIYPKEIEDFLNTHPDILETQVIGLPHERLGEEVCACIRIRENSKLTKESLMEFCKGKIAHFKIPSQLEIVDNFPKTQSGKVQKHLLRKQFEKQK</sequence>
<organism evidence="10 11">
    <name type="scientific">Ignelater luminosus</name>
    <name type="common">Cucubano</name>
    <name type="synonym">Pyrophorus luminosus</name>
    <dbReference type="NCBI Taxonomy" id="2038154"/>
    <lineage>
        <taxon>Eukaryota</taxon>
        <taxon>Metazoa</taxon>
        <taxon>Ecdysozoa</taxon>
        <taxon>Arthropoda</taxon>
        <taxon>Hexapoda</taxon>
        <taxon>Insecta</taxon>
        <taxon>Pterygota</taxon>
        <taxon>Neoptera</taxon>
        <taxon>Endopterygota</taxon>
        <taxon>Coleoptera</taxon>
        <taxon>Polyphaga</taxon>
        <taxon>Elateriformia</taxon>
        <taxon>Elateroidea</taxon>
        <taxon>Elateridae</taxon>
        <taxon>Agrypninae</taxon>
        <taxon>Pyrophorini</taxon>
        <taxon>Ignelater</taxon>
    </lineage>
</organism>
<evidence type="ECO:0000256" key="4">
    <source>
        <dbReference type="ARBA" id="ARBA00039009"/>
    </source>
</evidence>
<evidence type="ECO:0000256" key="5">
    <source>
        <dbReference type="ARBA" id="ARBA00039638"/>
    </source>
</evidence>
<dbReference type="Gene3D" id="3.30.300.30">
    <property type="match status" value="1"/>
</dbReference>
<comment type="caution">
    <text evidence="10">The sequence shown here is derived from an EMBL/GenBank/DDBJ whole genome shotgun (WGS) entry which is preliminary data.</text>
</comment>
<evidence type="ECO:0000256" key="1">
    <source>
        <dbReference type="ARBA" id="ARBA00006432"/>
    </source>
</evidence>
<feature type="domain" description="AMP-binding enzyme C-terminal" evidence="9">
    <location>
        <begin position="490"/>
        <end position="565"/>
    </location>
</feature>